<reference evidence="16" key="1">
    <citation type="submission" date="2022-01" db="UniProtKB">
        <authorList>
            <consortium name="EnsemblMetazoa"/>
        </authorList>
    </citation>
    <scope>IDENTIFICATION</scope>
</reference>
<keyword evidence="6" id="KW-0677">Repeat</keyword>
<dbReference type="KEGG" id="clec:106666384"/>
<dbReference type="OrthoDB" id="3214149at2759"/>
<evidence type="ECO:0000256" key="13">
    <source>
        <dbReference type="PROSITE-ProRule" id="PRU00042"/>
    </source>
</evidence>
<evidence type="ECO:0000313" key="16">
    <source>
        <dbReference type="EnsemblMetazoa" id="XP_014249041.1"/>
    </source>
</evidence>
<protein>
    <recommendedName>
        <fullName evidence="15">C2H2-type domain-containing protein</fullName>
    </recommendedName>
</protein>
<proteinExistence type="inferred from homology"/>
<organism evidence="16 17">
    <name type="scientific">Cimex lectularius</name>
    <name type="common">Bed bug</name>
    <name type="synonym">Acanthia lectularia</name>
    <dbReference type="NCBI Taxonomy" id="79782"/>
    <lineage>
        <taxon>Eukaryota</taxon>
        <taxon>Metazoa</taxon>
        <taxon>Ecdysozoa</taxon>
        <taxon>Arthropoda</taxon>
        <taxon>Hexapoda</taxon>
        <taxon>Insecta</taxon>
        <taxon>Pterygota</taxon>
        <taxon>Neoptera</taxon>
        <taxon>Paraneoptera</taxon>
        <taxon>Hemiptera</taxon>
        <taxon>Heteroptera</taxon>
        <taxon>Panheteroptera</taxon>
        <taxon>Cimicomorpha</taxon>
        <taxon>Cimicidae</taxon>
        <taxon>Cimex</taxon>
    </lineage>
</organism>
<feature type="domain" description="C2H2-type" evidence="15">
    <location>
        <begin position="144"/>
        <end position="173"/>
    </location>
</feature>
<dbReference type="InterPro" id="IPR056436">
    <property type="entry name" value="Znf-C2H2_ZIC1-5/GLI1-3-like"/>
</dbReference>
<keyword evidence="10" id="KW-0238">DNA-binding</keyword>
<comment type="similarity">
    <text evidence="2">Belongs to the GLI C2H2-type zinc-finger protein family.</text>
</comment>
<dbReference type="Gene3D" id="3.30.160.60">
    <property type="entry name" value="Classic Zinc Finger"/>
    <property type="match status" value="4"/>
</dbReference>
<dbReference type="Proteomes" id="UP000494040">
    <property type="component" value="Unassembled WGS sequence"/>
</dbReference>
<evidence type="ECO:0000256" key="2">
    <source>
        <dbReference type="ARBA" id="ARBA00010831"/>
    </source>
</evidence>
<dbReference type="EnsemblMetazoa" id="XM_014393555.2">
    <property type="protein sequence ID" value="XP_014249041.1"/>
    <property type="gene ID" value="LOC106666384"/>
</dbReference>
<dbReference type="GO" id="GO:0000981">
    <property type="term" value="F:DNA-binding transcription factor activity, RNA polymerase II-specific"/>
    <property type="evidence" value="ECO:0007669"/>
    <property type="project" value="TreeGrafter"/>
</dbReference>
<dbReference type="GO" id="GO:0008270">
    <property type="term" value="F:zinc ion binding"/>
    <property type="evidence" value="ECO:0007669"/>
    <property type="project" value="UniProtKB-KW"/>
</dbReference>
<dbReference type="Pfam" id="PF00096">
    <property type="entry name" value="zf-C2H2"/>
    <property type="match status" value="3"/>
</dbReference>
<keyword evidence="5" id="KW-0479">Metal-binding</keyword>
<dbReference type="PROSITE" id="PS50157">
    <property type="entry name" value="ZINC_FINGER_C2H2_2"/>
    <property type="match status" value="4"/>
</dbReference>
<dbReference type="Pfam" id="PF23561">
    <property type="entry name" value="zf-C2H2_15"/>
    <property type="match status" value="1"/>
</dbReference>
<evidence type="ECO:0000256" key="8">
    <source>
        <dbReference type="ARBA" id="ARBA00022833"/>
    </source>
</evidence>
<name>A0A8I6RQ05_CIMLE</name>
<evidence type="ECO:0000256" key="9">
    <source>
        <dbReference type="ARBA" id="ARBA00023015"/>
    </source>
</evidence>
<dbReference type="FunFam" id="3.30.160.60:FF:000359">
    <property type="entry name" value="GLIS family zinc finger 2"/>
    <property type="match status" value="1"/>
</dbReference>
<dbReference type="OMA" id="CEEWFTQ"/>
<keyword evidence="9" id="KW-0805">Transcription regulation</keyword>
<accession>A0A8I6RQ05</accession>
<dbReference type="GO" id="GO:0005634">
    <property type="term" value="C:nucleus"/>
    <property type="evidence" value="ECO:0007669"/>
    <property type="project" value="UniProtKB-SubCell"/>
</dbReference>
<dbReference type="AlphaFoldDB" id="A0A8I6RQ05"/>
<dbReference type="FunFam" id="3.30.160.60:FF:000357">
    <property type="entry name" value="GLIS family zinc finger 2"/>
    <property type="match status" value="1"/>
</dbReference>
<evidence type="ECO:0000256" key="11">
    <source>
        <dbReference type="ARBA" id="ARBA00023163"/>
    </source>
</evidence>
<evidence type="ECO:0000256" key="3">
    <source>
        <dbReference type="ARBA" id="ARBA00022473"/>
    </source>
</evidence>
<keyword evidence="17" id="KW-1185">Reference proteome</keyword>
<dbReference type="InterPro" id="IPR013087">
    <property type="entry name" value="Znf_C2H2_type"/>
</dbReference>
<dbReference type="SUPFAM" id="SSF57667">
    <property type="entry name" value="beta-beta-alpha zinc fingers"/>
    <property type="match status" value="2"/>
</dbReference>
<dbReference type="GO" id="GO:0000978">
    <property type="term" value="F:RNA polymerase II cis-regulatory region sequence-specific DNA binding"/>
    <property type="evidence" value="ECO:0007669"/>
    <property type="project" value="TreeGrafter"/>
</dbReference>
<evidence type="ECO:0000256" key="5">
    <source>
        <dbReference type="ARBA" id="ARBA00022723"/>
    </source>
</evidence>
<evidence type="ECO:0000259" key="15">
    <source>
        <dbReference type="PROSITE" id="PS50157"/>
    </source>
</evidence>
<evidence type="ECO:0000256" key="10">
    <source>
        <dbReference type="ARBA" id="ARBA00023125"/>
    </source>
</evidence>
<dbReference type="PROSITE" id="PS00028">
    <property type="entry name" value="ZINC_FINGER_C2H2_1"/>
    <property type="match status" value="4"/>
</dbReference>
<dbReference type="InterPro" id="IPR043359">
    <property type="entry name" value="GLI-like"/>
</dbReference>
<feature type="domain" description="C2H2-type" evidence="15">
    <location>
        <begin position="116"/>
        <end position="143"/>
    </location>
</feature>
<dbReference type="PANTHER" id="PTHR45718">
    <property type="entry name" value="TRANSCRIPTIONAL ACTIVATOR CUBITUS INTERRUPTUS"/>
    <property type="match status" value="1"/>
</dbReference>
<keyword evidence="8" id="KW-0862">Zinc</keyword>
<keyword evidence="4" id="KW-0678">Repressor</keyword>
<evidence type="ECO:0000313" key="17">
    <source>
        <dbReference type="Proteomes" id="UP000494040"/>
    </source>
</evidence>
<feature type="domain" description="C2H2-type" evidence="15">
    <location>
        <begin position="174"/>
        <end position="205"/>
    </location>
</feature>
<evidence type="ECO:0000256" key="6">
    <source>
        <dbReference type="ARBA" id="ARBA00022737"/>
    </source>
</evidence>
<gene>
    <name evidence="16" type="primary">106666384</name>
</gene>
<evidence type="ECO:0000256" key="1">
    <source>
        <dbReference type="ARBA" id="ARBA00004123"/>
    </source>
</evidence>
<dbReference type="PANTHER" id="PTHR45718:SF8">
    <property type="entry name" value="GLIS FAMILY ZINC FINGER 2"/>
    <property type="match status" value="1"/>
</dbReference>
<keyword evidence="7 13" id="KW-0863">Zinc-finger</keyword>
<evidence type="ECO:0000256" key="14">
    <source>
        <dbReference type="SAM" id="MobiDB-lite"/>
    </source>
</evidence>
<evidence type="ECO:0000256" key="4">
    <source>
        <dbReference type="ARBA" id="ARBA00022491"/>
    </source>
</evidence>
<keyword evidence="3" id="KW-0217">Developmental protein</keyword>
<evidence type="ECO:0000256" key="7">
    <source>
        <dbReference type="ARBA" id="ARBA00022771"/>
    </source>
</evidence>
<feature type="region of interest" description="Disordered" evidence="14">
    <location>
        <begin position="1"/>
        <end position="41"/>
    </location>
</feature>
<dbReference type="SMART" id="SM00355">
    <property type="entry name" value="ZnF_C2H2"/>
    <property type="match status" value="5"/>
</dbReference>
<keyword evidence="11" id="KW-0804">Transcription</keyword>
<dbReference type="InterPro" id="IPR036236">
    <property type="entry name" value="Znf_C2H2_sf"/>
</dbReference>
<comment type="subcellular location">
    <subcellularLocation>
        <location evidence="1">Nucleus</location>
    </subcellularLocation>
</comment>
<dbReference type="FunFam" id="3.30.160.60:FF:000310">
    <property type="entry name" value="GLIS family zinc finger 2"/>
    <property type="match status" value="1"/>
</dbReference>
<feature type="domain" description="C2H2-type" evidence="15">
    <location>
        <begin position="83"/>
        <end position="115"/>
    </location>
</feature>
<feature type="compositionally biased region" description="Polar residues" evidence="14">
    <location>
        <begin position="24"/>
        <end position="38"/>
    </location>
</feature>
<keyword evidence="12" id="KW-0539">Nucleus</keyword>
<sequence length="274" mass="31396">MTNTTEEKDMSNEDILQISPPNSPIHQSDSDGSLSSGENAVPHAQNAPVKCCWEMCGYWFSQLEVLAAHVAHAHAVPGKGGLFYCGWEGCMRGDRGFNARYKMLVHVRTHTNERPHLCFKCNKTFSRAENLKIHSRTHTGEKPYVCTVEGCGKAYSNSSDRFKHMRTHSDGKPYVCKIPGCPKRYTDPSSLRKHLKTYRHTQQIPLEPKNNCCKMDEEKPFYSEPQEPKEIYPSKPVQYPWPSLIQWYMKDQSFCTEQDTPLDLTCPLKLQHKV</sequence>
<evidence type="ECO:0000256" key="12">
    <source>
        <dbReference type="ARBA" id="ARBA00023242"/>
    </source>
</evidence>
<feature type="compositionally biased region" description="Basic and acidic residues" evidence="14">
    <location>
        <begin position="1"/>
        <end position="11"/>
    </location>
</feature>